<dbReference type="GO" id="GO:0000793">
    <property type="term" value="C:condensed chromosome"/>
    <property type="evidence" value="ECO:0007669"/>
    <property type="project" value="TreeGrafter"/>
</dbReference>
<dbReference type="GO" id="GO:0000785">
    <property type="term" value="C:chromatin"/>
    <property type="evidence" value="ECO:0007669"/>
    <property type="project" value="TreeGrafter"/>
</dbReference>
<dbReference type="PANTHER" id="PTHR43941:SF1">
    <property type="entry name" value="STRUCTURAL MAINTENANCE OF CHROMOSOMES PROTEIN 2"/>
    <property type="match status" value="1"/>
</dbReference>
<keyword evidence="5" id="KW-1185">Reference proteome</keyword>
<feature type="region of interest" description="Disordered" evidence="2">
    <location>
        <begin position="755"/>
        <end position="778"/>
    </location>
</feature>
<name>A0AAV7KM81_9METZ</name>
<proteinExistence type="predicted"/>
<dbReference type="Proteomes" id="UP001165289">
    <property type="component" value="Unassembled WGS sequence"/>
</dbReference>
<feature type="coiled-coil region" evidence="1">
    <location>
        <begin position="210"/>
        <end position="282"/>
    </location>
</feature>
<keyword evidence="3" id="KW-1133">Transmembrane helix</keyword>
<evidence type="ECO:0000256" key="3">
    <source>
        <dbReference type="SAM" id="Phobius"/>
    </source>
</evidence>
<evidence type="ECO:0000256" key="2">
    <source>
        <dbReference type="SAM" id="MobiDB-lite"/>
    </source>
</evidence>
<feature type="coiled-coil region" evidence="1">
    <location>
        <begin position="603"/>
        <end position="658"/>
    </location>
</feature>
<evidence type="ECO:0000313" key="5">
    <source>
        <dbReference type="Proteomes" id="UP001165289"/>
    </source>
</evidence>
<organism evidence="4 5">
    <name type="scientific">Oopsacas minuta</name>
    <dbReference type="NCBI Taxonomy" id="111878"/>
    <lineage>
        <taxon>Eukaryota</taxon>
        <taxon>Metazoa</taxon>
        <taxon>Porifera</taxon>
        <taxon>Hexactinellida</taxon>
        <taxon>Hexasterophora</taxon>
        <taxon>Lyssacinosida</taxon>
        <taxon>Leucopsacidae</taxon>
        <taxon>Oopsacas</taxon>
    </lineage>
</organism>
<dbReference type="GO" id="GO:0007076">
    <property type="term" value="P:mitotic chromosome condensation"/>
    <property type="evidence" value="ECO:0007669"/>
    <property type="project" value="TreeGrafter"/>
</dbReference>
<comment type="caution">
    <text evidence="4">The sequence shown here is derived from an EMBL/GenBank/DDBJ whole genome shotgun (WGS) entry which is preliminary data.</text>
</comment>
<keyword evidence="1" id="KW-0175">Coiled coil</keyword>
<dbReference type="PANTHER" id="PTHR43941">
    <property type="entry name" value="STRUCTURAL MAINTENANCE OF CHROMOSOMES PROTEIN 2"/>
    <property type="match status" value="1"/>
</dbReference>
<dbReference type="GO" id="GO:0000796">
    <property type="term" value="C:condensin complex"/>
    <property type="evidence" value="ECO:0007669"/>
    <property type="project" value="TreeGrafter"/>
</dbReference>
<feature type="coiled-coil region" evidence="1">
    <location>
        <begin position="333"/>
        <end position="381"/>
    </location>
</feature>
<dbReference type="EMBL" id="JAKMXF010000003">
    <property type="protein sequence ID" value="KAI6661965.1"/>
    <property type="molecule type" value="Genomic_DNA"/>
</dbReference>
<keyword evidence="3" id="KW-0812">Transmembrane</keyword>
<dbReference type="GO" id="GO:0003682">
    <property type="term" value="F:chromatin binding"/>
    <property type="evidence" value="ECO:0007669"/>
    <property type="project" value="TreeGrafter"/>
</dbReference>
<feature type="coiled-coil region" evidence="1">
    <location>
        <begin position="513"/>
        <end position="554"/>
    </location>
</feature>
<accession>A0AAV7KM81</accession>
<evidence type="ECO:0008006" key="6">
    <source>
        <dbReference type="Google" id="ProtNLM"/>
    </source>
</evidence>
<protein>
    <recommendedName>
        <fullName evidence="6">Protein KASH5</fullName>
    </recommendedName>
</protein>
<reference evidence="4 5" key="1">
    <citation type="journal article" date="2023" name="BMC Biol.">
        <title>The compact genome of the sponge Oopsacas minuta (Hexactinellida) is lacking key metazoan core genes.</title>
        <authorList>
            <person name="Santini S."/>
            <person name="Schenkelaars Q."/>
            <person name="Jourda C."/>
            <person name="Duchesne M."/>
            <person name="Belahbib H."/>
            <person name="Rocher C."/>
            <person name="Selva M."/>
            <person name="Riesgo A."/>
            <person name="Vervoort M."/>
            <person name="Leys S.P."/>
            <person name="Kodjabachian L."/>
            <person name="Le Bivic A."/>
            <person name="Borchiellini C."/>
            <person name="Claverie J.M."/>
            <person name="Renard E."/>
        </authorList>
    </citation>
    <scope>NUCLEOTIDE SEQUENCE [LARGE SCALE GENOMIC DNA]</scope>
    <source>
        <strain evidence="4">SPO-2</strain>
    </source>
</reference>
<feature type="region of interest" description="Disordered" evidence="2">
    <location>
        <begin position="152"/>
        <end position="199"/>
    </location>
</feature>
<gene>
    <name evidence="4" type="ORF">LOD99_9733</name>
</gene>
<evidence type="ECO:0000313" key="4">
    <source>
        <dbReference type="EMBL" id="KAI6661965.1"/>
    </source>
</evidence>
<sequence length="1043" mass="118779">MAERITSSLEETIHEGLGSGSEELDHNYSSSSFYLLGIVNQSQNASFGVEEAMFRPDSPHFREVLDQVYQKCLDMDNQEGREGPTVWQVVDTVRGFMFQTDEGGVGNESEVLLNSLSVELELQKSPGDFLTRESFNIAMESWIHSVSQQNRNFGGAGSSSSGDKSDLYSNPMGHTHSLTGSYSLEGTGGVSSERESEHMSERVEQLMIYSEQLETENTLLKEQLLENEETISELTDMKNRLEKHLTDLRTALHNNQSITLENSALKQELSKLDSSLSQIKQKLFQETKHRQTLESELEQCNRIQGNTNSVVNGETYLMESYGEIVQQDPANGMEEIQDKLDIATSELSHLCEENEHLHQRILFLTDKNEDLCQQIGDLEQELGQKSLTTPTSKHNSSPPIYHTPSLEQELTGAVYTSPIRTERRFYSSTPLNSLHLARESIFDKSNSSLELLESLSNNPKWKELCSIKSINCDVITQKTGEIMSDLNELDCGIEYSKLLDKFRAKHLQLQSELEESLKLRGESEKEVTQLQDEVNKLREQINKLQQQLQDLSHVKSHGDTLIAEISTKDGVIKQLSGELDELSQKLTLNDSEGTENAKLITSIHTKTNQIQQLITDKQNLQNKLTEITNQLQIQMKELQRIEAENIDIKNQLIETRELLKVKTDEAQTAVQSHQQILAEINTQQDDTARLTEQLQLTSNQLELFQQEHYACLKDLWHMTQGSPMDPSFRPTYQQVKNAITQRIQSPNIANFNTSQSLPCSPTRLSNSAQNNSTLSSLTPTGYSTEKNLMLTPTKYLSNHDVKSLEERVRAILIWYSSARYTTKPTCQAWKQHVTGLEGKISNQLIELDQALVNKNYKQAGKLLKRLKNSISVLTYSSCRVGRLEQECWDLDNYGILQEYIDILKRTPRDNSTQSLSLVDNSIHRNTPYRNEEEIFIETHKNLFPDFSEEFNELKKREIALQFKADELSKTLKTIKPANNGVTFRGILVNFHLSLSFFFLLVLVYLLMGPFPESLPIIRHKLVFGPVFSFSKYFIDTSEFTPII</sequence>
<evidence type="ECO:0000256" key="1">
    <source>
        <dbReference type="SAM" id="Coils"/>
    </source>
</evidence>
<dbReference type="AlphaFoldDB" id="A0AAV7KM81"/>
<feature type="transmembrane region" description="Helical" evidence="3">
    <location>
        <begin position="986"/>
        <end position="1007"/>
    </location>
</feature>
<keyword evidence="3" id="KW-0472">Membrane</keyword>